<accession>A0ABQ3UWG4</accession>
<dbReference type="PANTHER" id="PTHR43346:SF1">
    <property type="entry name" value="QUERCETIN 2,3-DIOXYGENASE-RELATED"/>
    <property type="match status" value="1"/>
</dbReference>
<evidence type="ECO:0000259" key="1">
    <source>
        <dbReference type="Pfam" id="PF07883"/>
    </source>
</evidence>
<evidence type="ECO:0000313" key="2">
    <source>
        <dbReference type="EMBL" id="GHO57186.1"/>
    </source>
</evidence>
<dbReference type="Proteomes" id="UP000654345">
    <property type="component" value="Unassembled WGS sequence"/>
</dbReference>
<dbReference type="Pfam" id="PF07883">
    <property type="entry name" value="Cupin_2"/>
    <property type="match status" value="1"/>
</dbReference>
<protein>
    <submittedName>
        <fullName evidence="2">Cupin</fullName>
    </submittedName>
</protein>
<gene>
    <name evidence="2" type="ORF">KSB_56610</name>
</gene>
<dbReference type="EMBL" id="BNJG01000002">
    <property type="protein sequence ID" value="GHO57186.1"/>
    <property type="molecule type" value="Genomic_DNA"/>
</dbReference>
<dbReference type="InterPro" id="IPR052538">
    <property type="entry name" value="Flavonoid_dioxygenase-like"/>
</dbReference>
<proteinExistence type="predicted"/>
<organism evidence="2 3">
    <name type="scientific">Ktedonobacter robiniae</name>
    <dbReference type="NCBI Taxonomy" id="2778365"/>
    <lineage>
        <taxon>Bacteria</taxon>
        <taxon>Bacillati</taxon>
        <taxon>Chloroflexota</taxon>
        <taxon>Ktedonobacteria</taxon>
        <taxon>Ktedonobacterales</taxon>
        <taxon>Ktedonobacteraceae</taxon>
        <taxon>Ktedonobacter</taxon>
    </lineage>
</organism>
<feature type="domain" description="Cupin type-2" evidence="1">
    <location>
        <begin position="33"/>
        <end position="100"/>
    </location>
</feature>
<dbReference type="InterPro" id="IPR014710">
    <property type="entry name" value="RmlC-like_jellyroll"/>
</dbReference>
<dbReference type="RefSeq" id="WP_201373608.1">
    <property type="nucleotide sequence ID" value="NZ_BNJG01000002.1"/>
</dbReference>
<name>A0ABQ3UWG4_9CHLR</name>
<dbReference type="SUPFAM" id="SSF51182">
    <property type="entry name" value="RmlC-like cupins"/>
    <property type="match status" value="1"/>
</dbReference>
<sequence>MSDIISREELRINETAFRFQGGDYGDVPTSFFWVLTPPGRGPGLHVHPYQEVFILQEGQATFTIGDKTLELHAGEITIAPANTPHKFVNSGVAPLQMVSIHPSKQVIQEFLED</sequence>
<dbReference type="PANTHER" id="PTHR43346">
    <property type="entry name" value="LIGAND BINDING DOMAIN PROTEIN, PUTATIVE (AFU_ORTHOLOGUE AFUA_6G14370)-RELATED"/>
    <property type="match status" value="1"/>
</dbReference>
<keyword evidence="3" id="KW-1185">Reference proteome</keyword>
<comment type="caution">
    <text evidence="2">The sequence shown here is derived from an EMBL/GenBank/DDBJ whole genome shotgun (WGS) entry which is preliminary data.</text>
</comment>
<dbReference type="Gene3D" id="2.60.120.10">
    <property type="entry name" value="Jelly Rolls"/>
    <property type="match status" value="1"/>
</dbReference>
<dbReference type="InterPro" id="IPR013096">
    <property type="entry name" value="Cupin_2"/>
</dbReference>
<evidence type="ECO:0000313" key="3">
    <source>
        <dbReference type="Proteomes" id="UP000654345"/>
    </source>
</evidence>
<reference evidence="2 3" key="1">
    <citation type="journal article" date="2021" name="Int. J. Syst. Evol. Microbiol.">
        <title>Reticulibacter mediterranei gen. nov., sp. nov., within the new family Reticulibacteraceae fam. nov., and Ktedonospora formicarum gen. nov., sp. nov., Ktedonobacter robiniae sp. nov., Dictyobacter formicarum sp. nov. and Dictyobacter arantiisoli sp. nov., belonging to the class Ktedonobacteria.</title>
        <authorList>
            <person name="Yabe S."/>
            <person name="Zheng Y."/>
            <person name="Wang C.M."/>
            <person name="Sakai Y."/>
            <person name="Abe K."/>
            <person name="Yokota A."/>
            <person name="Donadio S."/>
            <person name="Cavaletti L."/>
            <person name="Monciardini P."/>
        </authorList>
    </citation>
    <scope>NUCLEOTIDE SEQUENCE [LARGE SCALE GENOMIC DNA]</scope>
    <source>
        <strain evidence="2 3">SOSP1-30</strain>
    </source>
</reference>
<dbReference type="InterPro" id="IPR011051">
    <property type="entry name" value="RmlC_Cupin_sf"/>
</dbReference>